<dbReference type="PANTHER" id="PTHR10629">
    <property type="entry name" value="CYTOSINE-SPECIFIC METHYLTRANSFERASE"/>
    <property type="match status" value="1"/>
</dbReference>
<feature type="active site" evidence="6">
    <location>
        <position position="80"/>
    </location>
</feature>
<dbReference type="InterPro" id="IPR050390">
    <property type="entry name" value="C5-Methyltransferase"/>
</dbReference>
<evidence type="ECO:0000256" key="4">
    <source>
        <dbReference type="ARBA" id="ARBA00022691"/>
    </source>
</evidence>
<organism evidence="8 9">
    <name type="scientific">Paenibacillus rhizophilus</name>
    <dbReference type="NCBI Taxonomy" id="1850366"/>
    <lineage>
        <taxon>Bacteria</taxon>
        <taxon>Bacillati</taxon>
        <taxon>Bacillota</taxon>
        <taxon>Bacilli</taxon>
        <taxon>Bacillales</taxon>
        <taxon>Paenibacillaceae</taxon>
        <taxon>Paenibacillus</taxon>
    </lineage>
</organism>
<dbReference type="OrthoDB" id="9813719at2"/>
<dbReference type="PROSITE" id="PS51679">
    <property type="entry name" value="SAM_MT_C5"/>
    <property type="match status" value="1"/>
</dbReference>
<dbReference type="InterPro" id="IPR029063">
    <property type="entry name" value="SAM-dependent_MTases_sf"/>
</dbReference>
<reference evidence="8 9" key="1">
    <citation type="submission" date="2018-11" db="EMBL/GenBank/DDBJ databases">
        <title>Genome sequence of strain 7197.</title>
        <authorList>
            <person name="Gao J."/>
            <person name="Sun J."/>
        </authorList>
    </citation>
    <scope>NUCLEOTIDE SEQUENCE [LARGE SCALE GENOMIC DNA]</scope>
    <source>
        <strain evidence="8 9">7197</strain>
    </source>
</reference>
<dbReference type="PRINTS" id="PR00105">
    <property type="entry name" value="C5METTRFRASE"/>
</dbReference>
<dbReference type="GO" id="GO:0003886">
    <property type="term" value="F:DNA (cytosine-5-)-methyltransferase activity"/>
    <property type="evidence" value="ECO:0007669"/>
    <property type="project" value="UniProtKB-EC"/>
</dbReference>
<dbReference type="Gene3D" id="3.40.50.150">
    <property type="entry name" value="Vaccinia Virus protein VP39"/>
    <property type="match status" value="1"/>
</dbReference>
<gene>
    <name evidence="8" type="ORF">EH198_20815</name>
</gene>
<proteinExistence type="inferred from homology"/>
<evidence type="ECO:0000313" key="8">
    <source>
        <dbReference type="EMBL" id="RQW08837.1"/>
    </source>
</evidence>
<keyword evidence="4 6" id="KW-0949">S-adenosyl-L-methionine</keyword>
<name>A0A3N9NZZ0_9BACL</name>
<sequence length="367" mass="41863">MSYSLVSLFSGAGFLDFGFSENGFKVIWGAELVPYFAEANNYNHQLRYGTADNPVQAVDITTVDPADIPRTTGIIGGPPCQDYSIGNSKSPGVSGERGKLVWDFLDKISRLAPEFFVFENVAALYRTKKHREEALEPLIHQFNELGYEVYFKVLNTLDYGIPQDRSRVFIVGFKKQIIQTLNDSGSDAFQWPVQTYENPKKDFEWPTTGDAVPVLDEYEFIEQMNLPYELTVHSAIGNESEMSNLRNHVYFTPYSERFQTVAEGDVKRKSFKRLHRFRYSPTVAYGNNEVHLHPTLPRRLSVREALRLQSVPDWYAFMDNTPLDKMFKMVSNGVAFKLSSLLAVQIKSVLDNYHAIIAKQPEKTSVH</sequence>
<evidence type="ECO:0000256" key="3">
    <source>
        <dbReference type="ARBA" id="ARBA00022679"/>
    </source>
</evidence>
<dbReference type="SUPFAM" id="SSF53335">
    <property type="entry name" value="S-adenosyl-L-methionine-dependent methyltransferases"/>
    <property type="match status" value="1"/>
</dbReference>
<evidence type="ECO:0000256" key="6">
    <source>
        <dbReference type="PROSITE-ProRule" id="PRU01016"/>
    </source>
</evidence>
<comment type="caution">
    <text evidence="8">The sequence shown here is derived from an EMBL/GenBank/DDBJ whole genome shotgun (WGS) entry which is preliminary data.</text>
</comment>
<protein>
    <recommendedName>
        <fullName evidence="1">DNA (cytosine-5-)-methyltransferase</fullName>
        <ecNumber evidence="1">2.1.1.37</ecNumber>
    </recommendedName>
</protein>
<dbReference type="PANTHER" id="PTHR10629:SF52">
    <property type="entry name" value="DNA (CYTOSINE-5)-METHYLTRANSFERASE 1"/>
    <property type="match status" value="1"/>
</dbReference>
<accession>A0A3N9NZZ0</accession>
<keyword evidence="2 6" id="KW-0489">Methyltransferase</keyword>
<dbReference type="GO" id="GO:0032259">
    <property type="term" value="P:methylation"/>
    <property type="evidence" value="ECO:0007669"/>
    <property type="project" value="UniProtKB-KW"/>
</dbReference>
<dbReference type="AlphaFoldDB" id="A0A3N9NZZ0"/>
<dbReference type="GO" id="GO:0003677">
    <property type="term" value="F:DNA binding"/>
    <property type="evidence" value="ECO:0007669"/>
    <property type="project" value="TreeGrafter"/>
</dbReference>
<dbReference type="GO" id="GO:0009307">
    <property type="term" value="P:DNA restriction-modification system"/>
    <property type="evidence" value="ECO:0007669"/>
    <property type="project" value="UniProtKB-KW"/>
</dbReference>
<evidence type="ECO:0000313" key="9">
    <source>
        <dbReference type="Proteomes" id="UP000282529"/>
    </source>
</evidence>
<dbReference type="Pfam" id="PF00145">
    <property type="entry name" value="DNA_methylase"/>
    <property type="match status" value="1"/>
</dbReference>
<keyword evidence="5" id="KW-0680">Restriction system</keyword>
<comment type="similarity">
    <text evidence="6 7">Belongs to the class I-like SAM-binding methyltransferase superfamily. C5-methyltransferase family.</text>
</comment>
<dbReference type="Proteomes" id="UP000282529">
    <property type="component" value="Unassembled WGS sequence"/>
</dbReference>
<evidence type="ECO:0000256" key="1">
    <source>
        <dbReference type="ARBA" id="ARBA00011975"/>
    </source>
</evidence>
<dbReference type="EMBL" id="RQPI01000017">
    <property type="protein sequence ID" value="RQW08837.1"/>
    <property type="molecule type" value="Genomic_DNA"/>
</dbReference>
<dbReference type="GO" id="GO:0044027">
    <property type="term" value="P:negative regulation of gene expression via chromosomal CpG island methylation"/>
    <property type="evidence" value="ECO:0007669"/>
    <property type="project" value="TreeGrafter"/>
</dbReference>
<dbReference type="NCBIfam" id="TIGR00675">
    <property type="entry name" value="dcm"/>
    <property type="match status" value="1"/>
</dbReference>
<evidence type="ECO:0000256" key="5">
    <source>
        <dbReference type="ARBA" id="ARBA00022747"/>
    </source>
</evidence>
<dbReference type="InterPro" id="IPR001525">
    <property type="entry name" value="C5_MeTfrase"/>
</dbReference>
<keyword evidence="9" id="KW-1185">Reference proteome</keyword>
<keyword evidence="3 6" id="KW-0808">Transferase</keyword>
<dbReference type="EC" id="2.1.1.37" evidence="1"/>
<evidence type="ECO:0000256" key="7">
    <source>
        <dbReference type="RuleBase" id="RU000416"/>
    </source>
</evidence>
<evidence type="ECO:0000256" key="2">
    <source>
        <dbReference type="ARBA" id="ARBA00022603"/>
    </source>
</evidence>
<dbReference type="Gene3D" id="3.90.120.10">
    <property type="entry name" value="DNA Methylase, subunit A, domain 2"/>
    <property type="match status" value="1"/>
</dbReference>
<dbReference type="RefSeq" id="WP_124697442.1">
    <property type="nucleotide sequence ID" value="NZ_JBHUFE010000025.1"/>
</dbReference>